<dbReference type="Pfam" id="PF03167">
    <property type="entry name" value="UDG"/>
    <property type="match status" value="1"/>
</dbReference>
<reference evidence="13 14" key="1">
    <citation type="journal article" date="2011" name="J. Bacteriol.">
        <title>Complete genome sequence of Metallosphaera cuprina, a metal sulfide-oxidizing archaeon from a hot spring.</title>
        <authorList>
            <person name="Liu L.J."/>
            <person name="You X.Y."/>
            <person name="Zheng H."/>
            <person name="Wang S."/>
            <person name="Jiang C.Y."/>
            <person name="Liu S.J."/>
        </authorList>
    </citation>
    <scope>NUCLEOTIDE SEQUENCE [LARGE SCALE GENOMIC DNA]</scope>
    <source>
        <strain evidence="13 14">Ar-4</strain>
    </source>
</reference>
<protein>
    <recommendedName>
        <fullName evidence="4">Type-4 uracil-DNA glycosylase</fullName>
        <ecNumber evidence="3">3.2.2.27</ecNumber>
    </recommendedName>
</protein>
<evidence type="ECO:0000256" key="11">
    <source>
        <dbReference type="ARBA" id="ARBA00023204"/>
    </source>
</evidence>
<dbReference type="EMBL" id="CP002656">
    <property type="protein sequence ID" value="AEB94327.1"/>
    <property type="molecule type" value="Genomic_DNA"/>
</dbReference>
<evidence type="ECO:0000256" key="8">
    <source>
        <dbReference type="ARBA" id="ARBA00022801"/>
    </source>
</evidence>
<dbReference type="SUPFAM" id="SSF52141">
    <property type="entry name" value="Uracil-DNA glycosylase-like"/>
    <property type="match status" value="1"/>
</dbReference>
<dbReference type="eggNOG" id="arCOG00905">
    <property type="taxonomic scope" value="Archaea"/>
</dbReference>
<dbReference type="InterPro" id="IPR036895">
    <property type="entry name" value="Uracil-DNA_glycosylase-like_sf"/>
</dbReference>
<name>F4FYT8_METCR</name>
<evidence type="ECO:0000256" key="7">
    <source>
        <dbReference type="ARBA" id="ARBA00022763"/>
    </source>
</evidence>
<dbReference type="GO" id="GO:0051539">
    <property type="term" value="F:4 iron, 4 sulfur cluster binding"/>
    <property type="evidence" value="ECO:0007669"/>
    <property type="project" value="UniProtKB-KW"/>
</dbReference>
<dbReference type="InterPro" id="IPR005273">
    <property type="entry name" value="Ura-DNA_glyco_family4"/>
</dbReference>
<dbReference type="STRING" id="1006006.Mcup_0218"/>
<evidence type="ECO:0000256" key="1">
    <source>
        <dbReference type="ARBA" id="ARBA00001400"/>
    </source>
</evidence>
<evidence type="ECO:0000256" key="10">
    <source>
        <dbReference type="ARBA" id="ARBA00023014"/>
    </source>
</evidence>
<dbReference type="Proteomes" id="UP000007812">
    <property type="component" value="Chromosome"/>
</dbReference>
<evidence type="ECO:0000259" key="12">
    <source>
        <dbReference type="SMART" id="SM00986"/>
    </source>
</evidence>
<dbReference type="InterPro" id="IPR053423">
    <property type="entry name" value="Type-4_UDG"/>
</dbReference>
<dbReference type="SMART" id="SM00987">
    <property type="entry name" value="UreE_C"/>
    <property type="match status" value="1"/>
</dbReference>
<keyword evidence="6" id="KW-0479">Metal-binding</keyword>
<evidence type="ECO:0000256" key="4">
    <source>
        <dbReference type="ARBA" id="ARBA00019403"/>
    </source>
</evidence>
<gene>
    <name evidence="13" type="ordered locus">Mcup_0218</name>
</gene>
<evidence type="ECO:0000256" key="2">
    <source>
        <dbReference type="ARBA" id="ARBA00006521"/>
    </source>
</evidence>
<keyword evidence="5" id="KW-0004">4Fe-4S</keyword>
<dbReference type="NCBIfam" id="NF040953">
    <property type="entry name" value="Arch_udg"/>
    <property type="match status" value="1"/>
</dbReference>
<dbReference type="InterPro" id="IPR005122">
    <property type="entry name" value="Uracil-DNA_glycosylase-like"/>
</dbReference>
<feature type="domain" description="Uracil-DNA glycosylase-like" evidence="12">
    <location>
        <begin position="25"/>
        <end position="180"/>
    </location>
</feature>
<dbReference type="GO" id="GO:0046872">
    <property type="term" value="F:metal ion binding"/>
    <property type="evidence" value="ECO:0007669"/>
    <property type="project" value="UniProtKB-KW"/>
</dbReference>
<evidence type="ECO:0000313" key="13">
    <source>
        <dbReference type="EMBL" id="AEB94327.1"/>
    </source>
</evidence>
<dbReference type="KEGG" id="mcn:Mcup_0218"/>
<dbReference type="EC" id="3.2.2.27" evidence="3"/>
<dbReference type="GO" id="GO:0006281">
    <property type="term" value="P:DNA repair"/>
    <property type="evidence" value="ECO:0007669"/>
    <property type="project" value="UniProtKB-KW"/>
</dbReference>
<evidence type="ECO:0000313" key="14">
    <source>
        <dbReference type="Proteomes" id="UP000007812"/>
    </source>
</evidence>
<keyword evidence="9" id="KW-0408">Iron</keyword>
<sequence length="206" mass="23234">MQDIRNQVINCKKCHLHKTRTYAVPGEGNTNSEIVLVGEAPGAKEDRTGRPFVGAAGQLLDELIQRYLRIERDSVFITNLVKCRPPNNRDPSEDEIVTCSPYLLAQINLIKPKIIVTLGRHSTRFFQNLAKVEEESISKCHGKPFYINLSFGTVRVFPSYHPAAALYNRSLKSELEKDFQLLSRLISTSSKSTTLDYFLDQHGPGN</sequence>
<keyword evidence="8" id="KW-0378">Hydrolase</keyword>
<evidence type="ECO:0000256" key="3">
    <source>
        <dbReference type="ARBA" id="ARBA00012030"/>
    </source>
</evidence>
<dbReference type="PATRIC" id="fig|1006006.8.peg.219"/>
<keyword evidence="10" id="KW-0411">Iron-sulfur</keyword>
<dbReference type="AlphaFoldDB" id="F4FYT8"/>
<dbReference type="GO" id="GO:0004844">
    <property type="term" value="F:uracil DNA N-glycosylase activity"/>
    <property type="evidence" value="ECO:0007669"/>
    <property type="project" value="UniProtKB-EC"/>
</dbReference>
<dbReference type="PANTHER" id="PTHR33693">
    <property type="entry name" value="TYPE-5 URACIL-DNA GLYCOSYLASE"/>
    <property type="match status" value="1"/>
</dbReference>
<organism evidence="13 14">
    <name type="scientific">Metallosphaera cuprina (strain Ar-4)</name>
    <dbReference type="NCBI Taxonomy" id="1006006"/>
    <lineage>
        <taxon>Archaea</taxon>
        <taxon>Thermoproteota</taxon>
        <taxon>Thermoprotei</taxon>
        <taxon>Sulfolobales</taxon>
        <taxon>Sulfolobaceae</taxon>
        <taxon>Metallosphaera</taxon>
    </lineage>
</organism>
<dbReference type="Gene3D" id="3.40.470.10">
    <property type="entry name" value="Uracil-DNA glycosylase-like domain"/>
    <property type="match status" value="1"/>
</dbReference>
<evidence type="ECO:0000256" key="5">
    <source>
        <dbReference type="ARBA" id="ARBA00022485"/>
    </source>
</evidence>
<proteinExistence type="inferred from homology"/>
<keyword evidence="7" id="KW-0227">DNA damage</keyword>
<evidence type="ECO:0000256" key="9">
    <source>
        <dbReference type="ARBA" id="ARBA00023004"/>
    </source>
</evidence>
<dbReference type="PANTHER" id="PTHR33693:SF1">
    <property type="entry name" value="TYPE-4 URACIL-DNA GLYCOSYLASE"/>
    <property type="match status" value="1"/>
</dbReference>
<keyword evidence="11" id="KW-0234">DNA repair</keyword>
<keyword evidence="14" id="KW-1185">Reference proteome</keyword>
<evidence type="ECO:0000256" key="6">
    <source>
        <dbReference type="ARBA" id="ARBA00022723"/>
    </source>
</evidence>
<comment type="similarity">
    <text evidence="2">Belongs to the uracil-DNA glycosylase (UDG) superfamily. Type 4 (UDGa) family.</text>
</comment>
<comment type="catalytic activity">
    <reaction evidence="1">
        <text>Hydrolyzes single-stranded DNA or mismatched double-stranded DNA and polynucleotides, releasing free uracil.</text>
        <dbReference type="EC" id="3.2.2.27"/>
    </reaction>
</comment>
<dbReference type="InterPro" id="IPR051536">
    <property type="entry name" value="UDG_Type-4/5"/>
</dbReference>
<dbReference type="CDD" id="cd10030">
    <property type="entry name" value="UDG-F4_TTUDGA_SPO1dp_like"/>
    <property type="match status" value="1"/>
</dbReference>
<dbReference type="NCBIfam" id="TIGR00758">
    <property type="entry name" value="UDG_fam4"/>
    <property type="match status" value="1"/>
</dbReference>
<dbReference type="SMART" id="SM00986">
    <property type="entry name" value="UDG"/>
    <property type="match status" value="1"/>
</dbReference>
<accession>F4FYT8</accession>
<dbReference type="HOGENOM" id="CLU_044815_1_3_2"/>